<accession>A0A2P5W353</accession>
<evidence type="ECO:0000256" key="4">
    <source>
        <dbReference type="PROSITE-ProRule" id="PRU00325"/>
    </source>
</evidence>
<reference evidence="6 7" key="1">
    <citation type="submission" date="2015-01" db="EMBL/GenBank/DDBJ databases">
        <title>Genome of allotetraploid Gossypium barbadense reveals genomic plasticity and fiber elongation in cotton evolution.</title>
        <authorList>
            <person name="Chen X."/>
            <person name="Liu X."/>
            <person name="Zhao B."/>
            <person name="Zheng H."/>
            <person name="Hu Y."/>
            <person name="Lu G."/>
            <person name="Yang C."/>
            <person name="Chen J."/>
            <person name="Shan C."/>
            <person name="Zhang L."/>
            <person name="Zhou Y."/>
            <person name="Wang L."/>
            <person name="Guo W."/>
            <person name="Bai Y."/>
            <person name="Ruan J."/>
            <person name="Shangguan X."/>
            <person name="Mao Y."/>
            <person name="Jiang J."/>
            <person name="Zhu Y."/>
            <person name="Lei J."/>
            <person name="Kang H."/>
            <person name="Chen S."/>
            <person name="He X."/>
            <person name="Wang R."/>
            <person name="Wang Y."/>
            <person name="Chen J."/>
            <person name="Wang L."/>
            <person name="Yu S."/>
            <person name="Wang B."/>
            <person name="Wei J."/>
            <person name="Song S."/>
            <person name="Lu X."/>
            <person name="Gao Z."/>
            <person name="Gu W."/>
            <person name="Deng X."/>
            <person name="Ma D."/>
            <person name="Wang S."/>
            <person name="Liang W."/>
            <person name="Fang L."/>
            <person name="Cai C."/>
            <person name="Zhu X."/>
            <person name="Zhou B."/>
            <person name="Zhang Y."/>
            <person name="Chen Z."/>
            <person name="Xu S."/>
            <person name="Zhu R."/>
            <person name="Wang S."/>
            <person name="Zhang T."/>
            <person name="Zhao G."/>
        </authorList>
    </citation>
    <scope>NUCLEOTIDE SEQUENCE [LARGE SCALE GENOMIC DNA]</scope>
    <source>
        <strain evidence="7">cv. Xinhai21</strain>
        <tissue evidence="6">Leaf</tissue>
    </source>
</reference>
<dbReference type="InterPro" id="IPR006564">
    <property type="entry name" value="Znf_PMZ"/>
</dbReference>
<organism evidence="6 7">
    <name type="scientific">Gossypium barbadense</name>
    <name type="common">Sea Island cotton</name>
    <name type="synonym">Hibiscus barbadensis</name>
    <dbReference type="NCBI Taxonomy" id="3634"/>
    <lineage>
        <taxon>Eukaryota</taxon>
        <taxon>Viridiplantae</taxon>
        <taxon>Streptophyta</taxon>
        <taxon>Embryophyta</taxon>
        <taxon>Tracheophyta</taxon>
        <taxon>Spermatophyta</taxon>
        <taxon>Magnoliopsida</taxon>
        <taxon>eudicotyledons</taxon>
        <taxon>Gunneridae</taxon>
        <taxon>Pentapetalae</taxon>
        <taxon>rosids</taxon>
        <taxon>malvids</taxon>
        <taxon>Malvales</taxon>
        <taxon>Malvaceae</taxon>
        <taxon>Malvoideae</taxon>
        <taxon>Gossypium</taxon>
    </lineage>
</organism>
<dbReference type="SMART" id="SM00575">
    <property type="entry name" value="ZnF_PMZ"/>
    <property type="match status" value="1"/>
</dbReference>
<protein>
    <recommendedName>
        <fullName evidence="5">SWIM-type domain-containing protein</fullName>
    </recommendedName>
</protein>
<dbReference type="EMBL" id="KZ669383">
    <property type="protein sequence ID" value="PPR85489.1"/>
    <property type="molecule type" value="Genomic_DNA"/>
</dbReference>
<evidence type="ECO:0000313" key="6">
    <source>
        <dbReference type="EMBL" id="PPR85489.1"/>
    </source>
</evidence>
<evidence type="ECO:0000259" key="5">
    <source>
        <dbReference type="PROSITE" id="PS50966"/>
    </source>
</evidence>
<dbReference type="Proteomes" id="UP000239757">
    <property type="component" value="Unassembled WGS sequence"/>
</dbReference>
<dbReference type="PROSITE" id="PS50966">
    <property type="entry name" value="ZF_SWIM"/>
    <property type="match status" value="1"/>
</dbReference>
<evidence type="ECO:0000313" key="7">
    <source>
        <dbReference type="Proteomes" id="UP000239757"/>
    </source>
</evidence>
<dbReference type="InterPro" id="IPR007527">
    <property type="entry name" value="Znf_SWIM"/>
</dbReference>
<name>A0A2P5W353_GOSBA</name>
<proteinExistence type="predicted"/>
<evidence type="ECO:0000256" key="2">
    <source>
        <dbReference type="ARBA" id="ARBA00022771"/>
    </source>
</evidence>
<dbReference type="GO" id="GO:0008270">
    <property type="term" value="F:zinc ion binding"/>
    <property type="evidence" value="ECO:0007669"/>
    <property type="project" value="UniProtKB-KW"/>
</dbReference>
<feature type="domain" description="SWIM-type" evidence="5">
    <location>
        <begin position="30"/>
        <end position="62"/>
    </location>
</feature>
<evidence type="ECO:0000256" key="3">
    <source>
        <dbReference type="ARBA" id="ARBA00022833"/>
    </source>
</evidence>
<dbReference type="OrthoDB" id="1931668at2759"/>
<gene>
    <name evidence="6" type="ORF">GOBAR_AA35201</name>
</gene>
<keyword evidence="2 4" id="KW-0863">Zinc-finger</keyword>
<dbReference type="Pfam" id="PF04434">
    <property type="entry name" value="SWIM"/>
    <property type="match status" value="1"/>
</dbReference>
<sequence length="157" mass="18046">MHTICHDRDNLWFRVTEFDMSHEGIIGGQYRVHLRNRICDCGRFDAFRYPCAHVIAACQNLCLDPMSYVDEVYKLETMYNMWRYVFPSIPDERDLVVGVGRVTYIDRIIIAAVFASPMTEVFESRKVMGIGRKKSSPMAPSAIPHATAAYRSEVDSE</sequence>
<keyword evidence="3" id="KW-0862">Zinc</keyword>
<keyword evidence="1" id="KW-0479">Metal-binding</keyword>
<dbReference type="AlphaFoldDB" id="A0A2P5W353"/>
<evidence type="ECO:0000256" key="1">
    <source>
        <dbReference type="ARBA" id="ARBA00022723"/>
    </source>
</evidence>